<dbReference type="PANTHER" id="PTHR42923">
    <property type="entry name" value="PROTOPORPHYRINOGEN OXIDASE"/>
    <property type="match status" value="1"/>
</dbReference>
<dbReference type="Gene3D" id="3.90.660.20">
    <property type="entry name" value="Protoporphyrinogen oxidase, mitochondrial, domain 2"/>
    <property type="match status" value="1"/>
</dbReference>
<dbReference type="OrthoDB" id="349093at2759"/>
<proteinExistence type="predicted"/>
<dbReference type="Pfam" id="PF01593">
    <property type="entry name" value="Amino_oxidase"/>
    <property type="match status" value="1"/>
</dbReference>
<dbReference type="PANTHER" id="PTHR42923:SF3">
    <property type="entry name" value="PROTOPORPHYRINOGEN OXIDASE"/>
    <property type="match status" value="1"/>
</dbReference>
<dbReference type="GeneID" id="25337241"/>
<evidence type="ECO:0000256" key="1">
    <source>
        <dbReference type="SAM" id="MobiDB-lite"/>
    </source>
</evidence>
<name>U6MG44_EIMMA</name>
<sequence>MFLVYLQRPAAVCRGLGRGRSSADRLRHLSIPAAATTASSATTAAPAATAAFAAIAAAESNSSLPCTQDGPLGPLQVDVLIVGGGLTGLSAAYALQRLQQRLQQQQQRQKEKQECIIGRNLSVCVVEAAAEVGGCIRSRRSACGGFLWDCGANSFRLTEELQQLLQLLQLQQSLLLAPHGAPRFAAVKGHLIQLPNTITSFLRTDLLSPLAKIKCLRGLLLGAKPWLPAAVSRILQQQQQQQQQQDLDDLSVEDYITKVLGEETARNIINNMTIGIYACPAAALCMSLAFPSLKLLLDKGLIRYFISKCLLNKGLIRPFICNAINKCLLNKGIKRALSSVPFINNKQLKGPKLPAASNSSSSGREQQQWAPAGARGAPLVASFLGGMQELTNGLFAAVGSSNVLLQSRLMSLHLLSKRRKETIGFLATVSSPKGDTSILAKHVLLTVNPKEVARLLGPPTEASPPVECAGIHRKRSAPGGPPGDLGSPTGGSGMPPAESAGRLSDPQQEVIQPILSAAAVQQLNALPFSSVTVVTIALRPAAAAPAAAGEGALLTPPGFGFLVSPYEAKDGWETLGALSISRLFKGRAPPGYEVLTAFVKSPPRAAAATTTAGEKAATADEEKYVVDKVLKDIKKIHANMNLHFIQEETNSNKHKVTLSTETPAAKAPFAGGSVSVKEAGDSVTYLYRVLGVHLWEETIPTLSLSYRDTRRAINNELQQLQKQQFPSSLLLLEGGWVSGVAVGDRITAGNEAAKIILMHEQRQQQQKQKEQQQEQQTLASGGFPGPS</sequence>
<dbReference type="SUPFAM" id="SSF51905">
    <property type="entry name" value="FAD/NAD(P)-binding domain"/>
    <property type="match status" value="1"/>
</dbReference>
<dbReference type="AlphaFoldDB" id="U6MG44"/>
<feature type="compositionally biased region" description="Basic and acidic residues" evidence="1">
    <location>
        <begin position="761"/>
        <end position="772"/>
    </location>
</feature>
<dbReference type="InterPro" id="IPR050464">
    <property type="entry name" value="Zeta_carotene_desat/Oxidored"/>
</dbReference>
<accession>U6MG44</accession>
<dbReference type="InterPro" id="IPR002937">
    <property type="entry name" value="Amino_oxidase"/>
</dbReference>
<feature type="region of interest" description="Disordered" evidence="1">
    <location>
        <begin position="456"/>
        <end position="505"/>
    </location>
</feature>
<dbReference type="InterPro" id="IPR036188">
    <property type="entry name" value="FAD/NAD-bd_sf"/>
</dbReference>
<evidence type="ECO:0000313" key="3">
    <source>
        <dbReference type="EMBL" id="CDJ60605.1"/>
    </source>
</evidence>
<reference evidence="3" key="2">
    <citation type="submission" date="2013-10" db="EMBL/GenBank/DDBJ databases">
        <authorList>
            <person name="Aslett M."/>
        </authorList>
    </citation>
    <scope>NUCLEOTIDE SEQUENCE [LARGE SCALE GENOMIC DNA]</scope>
    <source>
        <strain evidence="3">Weybridge</strain>
    </source>
</reference>
<dbReference type="Gene3D" id="3.50.50.60">
    <property type="entry name" value="FAD/NAD(P)-binding domain"/>
    <property type="match status" value="2"/>
</dbReference>
<reference evidence="3" key="1">
    <citation type="submission" date="2013-10" db="EMBL/GenBank/DDBJ databases">
        <title>Genomic analysis of the causative agents of coccidiosis in chickens.</title>
        <authorList>
            <person name="Reid A.J."/>
            <person name="Blake D."/>
            <person name="Billington K."/>
            <person name="Browne H."/>
            <person name="Dunn M."/>
            <person name="Hung S."/>
            <person name="Kawahara F."/>
            <person name="Miranda-Saavedra D."/>
            <person name="Mourier T."/>
            <person name="Nagra H."/>
            <person name="Otto T.D."/>
            <person name="Rawlings N."/>
            <person name="Sanchez A."/>
            <person name="Sanders M."/>
            <person name="Subramaniam C."/>
            <person name="Tay Y."/>
            <person name="Dear P."/>
            <person name="Doerig C."/>
            <person name="Gruber A."/>
            <person name="Parkinson J."/>
            <person name="Shirley M."/>
            <person name="Wan K.L."/>
            <person name="Berriman M."/>
            <person name="Tomley F."/>
            <person name="Pain A."/>
        </authorList>
    </citation>
    <scope>NUCLEOTIDE SEQUENCE [LARGE SCALE GENOMIC DNA]</scope>
    <source>
        <strain evidence="3">Weybridge</strain>
    </source>
</reference>
<organism evidence="3 4">
    <name type="scientific">Eimeria maxima</name>
    <name type="common">Coccidian parasite</name>
    <dbReference type="NCBI Taxonomy" id="5804"/>
    <lineage>
        <taxon>Eukaryota</taxon>
        <taxon>Sar</taxon>
        <taxon>Alveolata</taxon>
        <taxon>Apicomplexa</taxon>
        <taxon>Conoidasida</taxon>
        <taxon>Coccidia</taxon>
        <taxon>Eucoccidiorida</taxon>
        <taxon>Eimeriorina</taxon>
        <taxon>Eimeriidae</taxon>
        <taxon>Eimeria</taxon>
    </lineage>
</organism>
<feature type="domain" description="Amine oxidase" evidence="2">
    <location>
        <begin position="86"/>
        <end position="460"/>
    </location>
</feature>
<evidence type="ECO:0000313" key="4">
    <source>
        <dbReference type="Proteomes" id="UP000030763"/>
    </source>
</evidence>
<dbReference type="VEuPathDB" id="ToxoDB:EMWEY_00032550"/>
<protein>
    <recommendedName>
        <fullName evidence="2">Amine oxidase domain-containing protein</fullName>
    </recommendedName>
</protein>
<dbReference type="RefSeq" id="XP_013337255.1">
    <property type="nucleotide sequence ID" value="XM_013481801.1"/>
</dbReference>
<dbReference type="Proteomes" id="UP000030763">
    <property type="component" value="Unassembled WGS sequence"/>
</dbReference>
<dbReference type="EMBL" id="HG721888">
    <property type="protein sequence ID" value="CDJ60605.1"/>
    <property type="molecule type" value="Genomic_DNA"/>
</dbReference>
<dbReference type="SUPFAM" id="SSF54373">
    <property type="entry name" value="FAD-linked reductases, C-terminal domain"/>
    <property type="match status" value="1"/>
</dbReference>
<feature type="region of interest" description="Disordered" evidence="1">
    <location>
        <begin position="761"/>
        <end position="787"/>
    </location>
</feature>
<keyword evidence="4" id="KW-1185">Reference proteome</keyword>
<dbReference type="OMA" id="YTRKSPC"/>
<dbReference type="GO" id="GO:0016491">
    <property type="term" value="F:oxidoreductase activity"/>
    <property type="evidence" value="ECO:0007669"/>
    <property type="project" value="InterPro"/>
</dbReference>
<evidence type="ECO:0000259" key="2">
    <source>
        <dbReference type="Pfam" id="PF01593"/>
    </source>
</evidence>
<gene>
    <name evidence="3" type="ORF">EMWEY_00032550</name>
</gene>